<protein>
    <recommendedName>
        <fullName evidence="2">LysM domain-containing protein</fullName>
    </recommendedName>
</protein>
<dbReference type="InterPro" id="IPR052196">
    <property type="entry name" value="Bact_Kbp"/>
</dbReference>
<dbReference type="PANTHER" id="PTHR34700:SF8">
    <property type="entry name" value="POTASSIUM BINDING PROTEIN KBP"/>
    <property type="match status" value="1"/>
</dbReference>
<comment type="caution">
    <text evidence="3">The sequence shown here is derived from an EMBL/GenBank/DDBJ whole genome shotgun (WGS) entry which is preliminary data.</text>
</comment>
<dbReference type="InterPro" id="IPR036779">
    <property type="entry name" value="LysM_dom_sf"/>
</dbReference>
<sequence length="97" mass="10539">MGIFDQIKNAFGGKTESEPEPEPNRVADDVQEPVGADSSANAGSETYTVQSGDTLWKISEQVYGDGSSYMKIFEANTGLLENPDQIFPGQELIIPRL</sequence>
<organism evidence="3">
    <name type="scientific">marine sediment metagenome</name>
    <dbReference type="NCBI Taxonomy" id="412755"/>
    <lineage>
        <taxon>unclassified sequences</taxon>
        <taxon>metagenomes</taxon>
        <taxon>ecological metagenomes</taxon>
    </lineage>
</organism>
<dbReference type="Gene3D" id="3.10.350.10">
    <property type="entry name" value="LysM domain"/>
    <property type="match status" value="1"/>
</dbReference>
<feature type="domain" description="LysM" evidence="2">
    <location>
        <begin position="45"/>
        <end position="94"/>
    </location>
</feature>
<reference evidence="3" key="1">
    <citation type="journal article" date="2014" name="Front. Microbiol.">
        <title>High frequency of phylogenetically diverse reductive dehalogenase-homologous genes in deep subseafloor sedimentary metagenomes.</title>
        <authorList>
            <person name="Kawai M."/>
            <person name="Futagami T."/>
            <person name="Toyoda A."/>
            <person name="Takaki Y."/>
            <person name="Nishi S."/>
            <person name="Hori S."/>
            <person name="Arai W."/>
            <person name="Tsubouchi T."/>
            <person name="Morono Y."/>
            <person name="Uchiyama I."/>
            <person name="Ito T."/>
            <person name="Fujiyama A."/>
            <person name="Inagaki F."/>
            <person name="Takami H."/>
        </authorList>
    </citation>
    <scope>NUCLEOTIDE SEQUENCE</scope>
    <source>
        <strain evidence="3">Expedition CK06-06</strain>
    </source>
</reference>
<dbReference type="Pfam" id="PF01476">
    <property type="entry name" value="LysM"/>
    <property type="match status" value="1"/>
</dbReference>
<name>X1BE42_9ZZZZ</name>
<accession>X1BE42</accession>
<dbReference type="AlphaFoldDB" id="X1BE42"/>
<dbReference type="SMART" id="SM00257">
    <property type="entry name" value="LysM"/>
    <property type="match status" value="1"/>
</dbReference>
<feature type="compositionally biased region" description="Polar residues" evidence="1">
    <location>
        <begin position="38"/>
        <end position="47"/>
    </location>
</feature>
<evidence type="ECO:0000313" key="3">
    <source>
        <dbReference type="EMBL" id="GAG94214.1"/>
    </source>
</evidence>
<dbReference type="InterPro" id="IPR018392">
    <property type="entry name" value="LysM"/>
</dbReference>
<dbReference type="PROSITE" id="PS51782">
    <property type="entry name" value="LYSM"/>
    <property type="match status" value="1"/>
</dbReference>
<dbReference type="SUPFAM" id="SSF54106">
    <property type="entry name" value="LysM domain"/>
    <property type="match status" value="1"/>
</dbReference>
<evidence type="ECO:0000259" key="2">
    <source>
        <dbReference type="PROSITE" id="PS51782"/>
    </source>
</evidence>
<gene>
    <name evidence="3" type="ORF">S01H4_48795</name>
</gene>
<evidence type="ECO:0000256" key="1">
    <source>
        <dbReference type="SAM" id="MobiDB-lite"/>
    </source>
</evidence>
<feature type="region of interest" description="Disordered" evidence="1">
    <location>
        <begin position="1"/>
        <end position="47"/>
    </location>
</feature>
<dbReference type="EMBL" id="BART01027531">
    <property type="protein sequence ID" value="GAG94214.1"/>
    <property type="molecule type" value="Genomic_DNA"/>
</dbReference>
<dbReference type="PANTHER" id="PTHR34700">
    <property type="entry name" value="POTASSIUM BINDING PROTEIN KBP"/>
    <property type="match status" value="1"/>
</dbReference>
<proteinExistence type="predicted"/>
<dbReference type="CDD" id="cd00118">
    <property type="entry name" value="LysM"/>
    <property type="match status" value="1"/>
</dbReference>